<evidence type="ECO:0000313" key="2">
    <source>
        <dbReference type="Proteomes" id="UP000000664"/>
    </source>
</evidence>
<name>A0A805YYT1_LACGA</name>
<dbReference type="EMBL" id="CP000413">
    <property type="protein sequence ID" value="ABJ60253.1"/>
    <property type="molecule type" value="Genomic_DNA"/>
</dbReference>
<evidence type="ECO:0008006" key="3">
    <source>
        <dbReference type="Google" id="ProtNLM"/>
    </source>
</evidence>
<reference evidence="1 2" key="1">
    <citation type="journal article" date="2006" name="Proc. Natl. Acad. Sci. U.S.A.">
        <title>Comparative genomics of the lactic acid bacteria.</title>
        <authorList>
            <person name="Makarova K."/>
            <person name="Slesarev A."/>
            <person name="Wolf Y."/>
            <person name="Sorokin A."/>
            <person name="Mirkin B."/>
            <person name="Koonin E."/>
            <person name="Pavlov A."/>
            <person name="Pavlova N."/>
            <person name="Karamychev V."/>
            <person name="Polouchine N."/>
            <person name="Shakhova V."/>
            <person name="Grigoriev I."/>
            <person name="Lou Y."/>
            <person name="Rohksar D."/>
            <person name="Lucas S."/>
            <person name="Huang K."/>
            <person name="Goodstein D.M."/>
            <person name="Hawkins T."/>
            <person name="Plengvidhya V."/>
            <person name="Welker D."/>
            <person name="Hughes J."/>
            <person name="Goh Y."/>
            <person name="Benson A."/>
            <person name="Baldwin K."/>
            <person name="Lee J.H."/>
            <person name="Diaz-Muniz I."/>
            <person name="Dosti B."/>
            <person name="Smeianov V."/>
            <person name="Wechter W."/>
            <person name="Barabote R."/>
            <person name="Lorca G."/>
            <person name="Altermann E."/>
            <person name="Barrangou R."/>
            <person name="Ganesan B."/>
            <person name="Xie Y."/>
            <person name="Rawsthorne H."/>
            <person name="Tamir D."/>
            <person name="Parker C."/>
            <person name="Breidt F."/>
            <person name="Broadbent J."/>
            <person name="Hutkins R."/>
            <person name="O'Sullivan D."/>
            <person name="Steele J."/>
            <person name="Unlu G."/>
            <person name="Saier M."/>
            <person name="Klaenhammer T."/>
            <person name="Richardson P."/>
            <person name="Kozyavkin S."/>
            <person name="Weimer B."/>
            <person name="Mills D."/>
        </authorList>
    </citation>
    <scope>NUCLEOTIDE SEQUENCE [LARGE SCALE GENOMIC DNA]</scope>
    <source>
        <strain evidence="2">ATCC 33323 / DSM 20243 / BCRC 14619 / CIP 102991 / JCM 1131 / KCTC 3163 / NCIMB 11718 / NCTC 13722 / AM63</strain>
    </source>
</reference>
<dbReference type="AlphaFoldDB" id="A0A805YYT1"/>
<sequence length="139" mass="15869">MLEVNLMYDLEDVMIKSFRDDNGISSAFSIEPVDDNEYRVSTNVVDGLNDMIHFNLIVYPNGTYALNDRVFTARMIDDNIGSFSSIATDVARLASEFGVLLDDRGELTRDYIDSRDLRSEVNNFTQLLNRVVQFAQLNR</sequence>
<dbReference type="Proteomes" id="UP000000664">
    <property type="component" value="Chromosome"/>
</dbReference>
<proteinExistence type="predicted"/>
<organism evidence="1 2">
    <name type="scientific">Lactobacillus gasseri (strain ATCC 33323 / DSM 20243 / BCRC 14619 / CIP 102991 / JCM 1131 / KCTC 3163 / NCIMB 11718 / NCTC 13722 / AM63)</name>
    <dbReference type="NCBI Taxonomy" id="324831"/>
    <lineage>
        <taxon>Bacteria</taxon>
        <taxon>Bacillati</taxon>
        <taxon>Bacillota</taxon>
        <taxon>Bacilli</taxon>
        <taxon>Lactobacillales</taxon>
        <taxon>Lactobacillaceae</taxon>
        <taxon>Lactobacillus</taxon>
    </lineage>
</organism>
<gene>
    <name evidence="1" type="ordered locus">LGAS_0864</name>
</gene>
<evidence type="ECO:0000313" key="1">
    <source>
        <dbReference type="EMBL" id="ABJ60253.1"/>
    </source>
</evidence>
<dbReference type="KEGG" id="lga:LGAS_0864"/>
<accession>A0A805YYT1</accession>
<protein>
    <recommendedName>
        <fullName evidence="3">DUF1828 domain-containing protein</fullName>
    </recommendedName>
</protein>